<evidence type="ECO:0000313" key="15">
    <source>
        <dbReference type="Proteomes" id="UP000234530"/>
    </source>
</evidence>
<keyword evidence="15" id="KW-1185">Reference proteome</keyword>
<dbReference type="NCBIfam" id="TIGR00206">
    <property type="entry name" value="fliF"/>
    <property type="match status" value="1"/>
</dbReference>
<evidence type="ECO:0000259" key="12">
    <source>
        <dbReference type="Pfam" id="PF01514"/>
    </source>
</evidence>
<feature type="domain" description="Flagellar M-ring C-terminal" evidence="13">
    <location>
        <begin position="231"/>
        <end position="392"/>
    </location>
</feature>
<dbReference type="PANTHER" id="PTHR30046:SF0">
    <property type="entry name" value="FLAGELLAR M-RING PROTEIN"/>
    <property type="match status" value="1"/>
</dbReference>
<sequence length="532" mass="56353">MQKLQDYWSERSPRQRTILVGAFLAAFLAVSAFSWLVNRPNMALLYAGLDPTVAGQVIAGIERAGVPYLVRGDSIYVDAVQRDRLRMDLAAEGLPASGTAGYELLDGMSGFGTTSQMFDAAYWRAKEGELARTILALPNVKSARVHLAVTQGRGYRRDDSASASVTLTTATGPISQAQARSLKYLISSGVPGLLPEAVTVIDSERGVVADGQDGTGTERADAMKHNVERILEPHVGLGNAIVELNLDLVTESEVVTEQRFNPQETAKISELVEETSDQSSSGGSPAVTAASNLPDGSAAGGDPSKSSRSENRQQSNYEVSKSVREVSRQPGSVKRLSVAVLVNGIVQTAADGSTSMVPRPDAEIETLRELVASAVGFDPARGDQITVKSLPFAELGTEGTLATQGGWLDRLELNALLKLMLIGFFAVAVAALILRPILRGRQAGQTGNRLLDDSGAGPMGLTALTSDAAVIEPPFSQAGLDATLIGSDLPGKAPLSLPPADPVARLRGMMKDRQEESLKILSGWIDEKEKAH</sequence>
<reference evidence="14 15" key="1">
    <citation type="journal article" date="2013" name="Antonie Van Leeuwenhoek">
        <title>Paracoccus zhejiangensis sp. nov., isolated from activated sludge in wastewater-treatment system.</title>
        <authorList>
            <person name="Wu Z.G."/>
            <person name="Zhang D.F."/>
            <person name="Liu Y.L."/>
            <person name="Wang F."/>
            <person name="Jiang X."/>
            <person name="Li C."/>
            <person name="Li S.P."/>
            <person name="Hong Q."/>
            <person name="Li W.J."/>
        </authorList>
    </citation>
    <scope>NUCLEOTIDE SEQUENCE [LARGE SCALE GENOMIC DNA]</scope>
    <source>
        <strain evidence="14 15">J6</strain>
    </source>
</reference>
<evidence type="ECO:0000256" key="11">
    <source>
        <dbReference type="SAM" id="Phobius"/>
    </source>
</evidence>
<keyword evidence="7 11" id="KW-0472">Membrane</keyword>
<keyword evidence="4" id="KW-1003">Cell membrane</keyword>
<dbReference type="Pfam" id="PF08345">
    <property type="entry name" value="YscJ_FliF_C"/>
    <property type="match status" value="1"/>
</dbReference>
<evidence type="ECO:0000256" key="10">
    <source>
        <dbReference type="SAM" id="MobiDB-lite"/>
    </source>
</evidence>
<dbReference type="InterPro" id="IPR013556">
    <property type="entry name" value="Flag_M-ring_C"/>
</dbReference>
<comment type="similarity">
    <text evidence="3 9">Belongs to the FliF family.</text>
</comment>
<dbReference type="Proteomes" id="UP000234530">
    <property type="component" value="Chromosome"/>
</dbReference>
<keyword evidence="14" id="KW-0966">Cell projection</keyword>
<dbReference type="GO" id="GO:0071973">
    <property type="term" value="P:bacterial-type flagellum-dependent cell motility"/>
    <property type="evidence" value="ECO:0007669"/>
    <property type="project" value="InterPro"/>
</dbReference>
<evidence type="ECO:0000256" key="2">
    <source>
        <dbReference type="ARBA" id="ARBA00004651"/>
    </source>
</evidence>
<keyword evidence="5 11" id="KW-0812">Transmembrane</keyword>
<dbReference type="GO" id="GO:0009431">
    <property type="term" value="C:bacterial-type flagellum basal body, MS ring"/>
    <property type="evidence" value="ECO:0007669"/>
    <property type="project" value="InterPro"/>
</dbReference>
<gene>
    <name evidence="14" type="primary">fliF</name>
    <name evidence="14" type="ORF">CX676_10305</name>
</gene>
<feature type="domain" description="Flagellar M-ring N-terminal" evidence="12">
    <location>
        <begin position="38"/>
        <end position="206"/>
    </location>
</feature>
<dbReference type="AlphaFoldDB" id="A0A2H5EYY2"/>
<dbReference type="Gene3D" id="3.30.300.30">
    <property type="match status" value="1"/>
</dbReference>
<keyword evidence="14" id="KW-0969">Cilium</keyword>
<protein>
    <recommendedName>
        <fullName evidence="9">Flagellar M-ring protein</fullName>
    </recommendedName>
</protein>
<dbReference type="PRINTS" id="PR01009">
    <property type="entry name" value="FLGMRINGFLIF"/>
</dbReference>
<evidence type="ECO:0000259" key="13">
    <source>
        <dbReference type="Pfam" id="PF08345"/>
    </source>
</evidence>
<proteinExistence type="inferred from homology"/>
<name>A0A2H5EYY2_9RHOB</name>
<dbReference type="InterPro" id="IPR043427">
    <property type="entry name" value="YscJ/FliF"/>
</dbReference>
<accession>A0A2H5EYY2</accession>
<dbReference type="PANTHER" id="PTHR30046">
    <property type="entry name" value="FLAGELLAR M-RING PROTEIN"/>
    <property type="match status" value="1"/>
</dbReference>
<keyword evidence="14" id="KW-0282">Flagellum</keyword>
<dbReference type="InterPro" id="IPR000067">
    <property type="entry name" value="FlgMring_FliF"/>
</dbReference>
<evidence type="ECO:0000256" key="3">
    <source>
        <dbReference type="ARBA" id="ARBA00007971"/>
    </source>
</evidence>
<feature type="transmembrane region" description="Helical" evidence="11">
    <location>
        <begin position="415"/>
        <end position="434"/>
    </location>
</feature>
<dbReference type="OrthoDB" id="9807026at2"/>
<evidence type="ECO:0000256" key="5">
    <source>
        <dbReference type="ARBA" id="ARBA00022692"/>
    </source>
</evidence>
<organism evidence="14 15">
    <name type="scientific">Paracoccus zhejiangensis</name>
    <dbReference type="NCBI Taxonomy" id="1077935"/>
    <lineage>
        <taxon>Bacteria</taxon>
        <taxon>Pseudomonadati</taxon>
        <taxon>Pseudomonadota</taxon>
        <taxon>Alphaproteobacteria</taxon>
        <taxon>Rhodobacterales</taxon>
        <taxon>Paracoccaceae</taxon>
        <taxon>Paracoccus</taxon>
    </lineage>
</organism>
<evidence type="ECO:0000256" key="6">
    <source>
        <dbReference type="ARBA" id="ARBA00022989"/>
    </source>
</evidence>
<dbReference type="Pfam" id="PF01514">
    <property type="entry name" value="YscJ_FliF"/>
    <property type="match status" value="1"/>
</dbReference>
<dbReference type="GO" id="GO:0005886">
    <property type="term" value="C:plasma membrane"/>
    <property type="evidence" value="ECO:0007669"/>
    <property type="project" value="UniProtKB-SubCell"/>
</dbReference>
<dbReference type="GO" id="GO:0003774">
    <property type="term" value="F:cytoskeletal motor activity"/>
    <property type="evidence" value="ECO:0007669"/>
    <property type="project" value="InterPro"/>
</dbReference>
<feature type="region of interest" description="Disordered" evidence="10">
    <location>
        <begin position="265"/>
        <end position="328"/>
    </location>
</feature>
<dbReference type="RefSeq" id="WP_101752540.1">
    <property type="nucleotide sequence ID" value="NZ_CP025430.1"/>
</dbReference>
<dbReference type="EMBL" id="CP025430">
    <property type="protein sequence ID" value="AUH64507.1"/>
    <property type="molecule type" value="Genomic_DNA"/>
</dbReference>
<evidence type="ECO:0000256" key="8">
    <source>
        <dbReference type="ARBA" id="ARBA00023143"/>
    </source>
</evidence>
<keyword evidence="8 9" id="KW-0975">Bacterial flagellum</keyword>
<evidence type="ECO:0000313" key="14">
    <source>
        <dbReference type="EMBL" id="AUH64507.1"/>
    </source>
</evidence>
<dbReference type="InterPro" id="IPR006182">
    <property type="entry name" value="FliF_N_dom"/>
</dbReference>
<evidence type="ECO:0000256" key="4">
    <source>
        <dbReference type="ARBA" id="ARBA00022475"/>
    </source>
</evidence>
<comment type="function">
    <text evidence="9">The M ring may be actively involved in energy transduction.</text>
</comment>
<dbReference type="KEGG" id="pzh:CX676_10305"/>
<keyword evidence="6 11" id="KW-1133">Transmembrane helix</keyword>
<dbReference type="InterPro" id="IPR045851">
    <property type="entry name" value="AMP-bd_C_sf"/>
</dbReference>
<evidence type="ECO:0000256" key="7">
    <source>
        <dbReference type="ARBA" id="ARBA00023136"/>
    </source>
</evidence>
<evidence type="ECO:0000256" key="9">
    <source>
        <dbReference type="PIRNR" id="PIRNR004862"/>
    </source>
</evidence>
<dbReference type="PIRSF" id="PIRSF004862">
    <property type="entry name" value="FliF"/>
    <property type="match status" value="1"/>
</dbReference>
<evidence type="ECO:0000256" key="1">
    <source>
        <dbReference type="ARBA" id="ARBA00004117"/>
    </source>
</evidence>
<comment type="subcellular location">
    <subcellularLocation>
        <location evidence="1 9">Bacterial flagellum basal body</location>
    </subcellularLocation>
    <subcellularLocation>
        <location evidence="2">Cell membrane</location>
        <topology evidence="2">Multi-pass membrane protein</topology>
    </subcellularLocation>
</comment>